<comment type="caution">
    <text evidence="2">The sequence shown here is derived from an EMBL/GenBank/DDBJ whole genome shotgun (WGS) entry which is preliminary data.</text>
</comment>
<accession>A0ABY6UK89</accession>
<feature type="chain" id="PRO_5046722504" description="Apple domain-containing protein" evidence="1">
    <location>
        <begin position="26"/>
        <end position="388"/>
    </location>
</feature>
<evidence type="ECO:0000256" key="1">
    <source>
        <dbReference type="SAM" id="SignalP"/>
    </source>
</evidence>
<sequence length="388" mass="41784">MVSSRRGLILRLLVTLLSLCLTTGAAHIPHNEQHQKRGISKCDKTCSRQDVAPIVKIFKRHPAQASQVCAELLPATVTITTQTTVKATPASNTLAGTVKQGTSVVVVSATTTQTSVQTITATVPSTVFITVTQIPTTITETKFATSTAPIPNTVTVTINNAAPEFKRDLASTIGDDHPEFPEELRSIVVDLATIACPCFSKATRATTVTVTNTIVEPATVTPASTPAATVPTAIETSTDVSTVTKTISETITVTNVVHATQTNFFTPTTTITQTSTVTPPAPTQTVYVSVPYTQISLPRNDCVYNQNYGYHSASIDPTNNYQKGTRQCEAMCTADSKCKFFYFFHIDPAKARGYEDAFCELVDTPYNSAFLQCGYVSDYSTAWSKNIQ</sequence>
<evidence type="ECO:0000313" key="2">
    <source>
        <dbReference type="EMBL" id="VUC31683.1"/>
    </source>
</evidence>
<evidence type="ECO:0008006" key="4">
    <source>
        <dbReference type="Google" id="ProtNLM"/>
    </source>
</evidence>
<organism evidence="2 3">
    <name type="scientific">Bionectria ochroleuca</name>
    <name type="common">Gliocladium roseum</name>
    <dbReference type="NCBI Taxonomy" id="29856"/>
    <lineage>
        <taxon>Eukaryota</taxon>
        <taxon>Fungi</taxon>
        <taxon>Dikarya</taxon>
        <taxon>Ascomycota</taxon>
        <taxon>Pezizomycotina</taxon>
        <taxon>Sordariomycetes</taxon>
        <taxon>Hypocreomycetidae</taxon>
        <taxon>Hypocreales</taxon>
        <taxon>Bionectriaceae</taxon>
        <taxon>Clonostachys</taxon>
    </lineage>
</organism>
<dbReference type="EMBL" id="CABFNS010000833">
    <property type="protein sequence ID" value="VUC31683.1"/>
    <property type="molecule type" value="Genomic_DNA"/>
</dbReference>
<name>A0ABY6UK89_BIOOC</name>
<proteinExistence type="predicted"/>
<keyword evidence="1" id="KW-0732">Signal</keyword>
<evidence type="ECO:0000313" key="3">
    <source>
        <dbReference type="Proteomes" id="UP000766486"/>
    </source>
</evidence>
<keyword evidence="3" id="KW-1185">Reference proteome</keyword>
<dbReference type="Proteomes" id="UP000766486">
    <property type="component" value="Unassembled WGS sequence"/>
</dbReference>
<protein>
    <recommendedName>
        <fullName evidence="4">Apple domain-containing protein</fullName>
    </recommendedName>
</protein>
<feature type="signal peptide" evidence="1">
    <location>
        <begin position="1"/>
        <end position="25"/>
    </location>
</feature>
<reference evidence="2 3" key="1">
    <citation type="submission" date="2019-06" db="EMBL/GenBank/DDBJ databases">
        <authorList>
            <person name="Broberg M."/>
        </authorList>
    </citation>
    <scope>NUCLEOTIDE SEQUENCE [LARGE SCALE GENOMIC DNA]</scope>
</reference>
<gene>
    <name evidence="2" type="ORF">CLO192961_LOCUS305680</name>
</gene>